<organism evidence="1 2">
    <name type="scientific">Muribaculum caecicola</name>
    <dbReference type="NCBI Taxonomy" id="3038144"/>
    <lineage>
        <taxon>Bacteria</taxon>
        <taxon>Pseudomonadati</taxon>
        <taxon>Bacteroidota</taxon>
        <taxon>Bacteroidia</taxon>
        <taxon>Bacteroidales</taxon>
        <taxon>Muribaculaceae</taxon>
        <taxon>Muribaculum</taxon>
    </lineage>
</organism>
<comment type="caution">
    <text evidence="1">The sequence shown here is derived from an EMBL/GenBank/DDBJ whole genome shotgun (WGS) entry which is preliminary data.</text>
</comment>
<name>A0AC61S4J3_9BACT</name>
<accession>A0AC61S4J3</accession>
<evidence type="ECO:0000313" key="2">
    <source>
        <dbReference type="Proteomes" id="UP000305401"/>
    </source>
</evidence>
<dbReference type="Proteomes" id="UP000305401">
    <property type="component" value="Unassembled WGS sequence"/>
</dbReference>
<evidence type="ECO:0000313" key="1">
    <source>
        <dbReference type="EMBL" id="THG48315.1"/>
    </source>
</evidence>
<reference evidence="1" key="1">
    <citation type="submission" date="2019-04" db="EMBL/GenBank/DDBJ databases">
        <title>Microbes associate with the intestines of laboratory mice.</title>
        <authorList>
            <person name="Navarre W."/>
            <person name="Wong E."/>
            <person name="Huang K.C."/>
            <person name="Tropini C."/>
            <person name="Ng K."/>
            <person name="Yu B."/>
        </authorList>
    </citation>
    <scope>NUCLEOTIDE SEQUENCE</scope>
    <source>
        <strain evidence="1">NM86_A22</strain>
    </source>
</reference>
<dbReference type="EMBL" id="SSTG01000088">
    <property type="protein sequence ID" value="THG48315.1"/>
    <property type="molecule type" value="Genomic_DNA"/>
</dbReference>
<proteinExistence type="predicted"/>
<gene>
    <name evidence="1" type="ORF">E5990_07420</name>
</gene>
<sequence>MVLKVISADSILFQGEADSVELPGTEGAFTVLKNHASLISTLVAGKIVYTQSGNKKEISIDGGVVDVDSNVVSVCVF</sequence>
<protein>
    <submittedName>
        <fullName evidence="1">F0F1 ATP synthase subunit epsilon</fullName>
    </submittedName>
</protein>
<keyword evidence="2" id="KW-1185">Reference proteome</keyword>